<protein>
    <submittedName>
        <fullName evidence="2">Uncharacterized protein</fullName>
    </submittedName>
</protein>
<dbReference type="Proteomes" id="UP000319825">
    <property type="component" value="Unassembled WGS sequence"/>
</dbReference>
<accession>A0A562I6E2</accession>
<keyword evidence="3" id="KW-1185">Reference proteome</keyword>
<evidence type="ECO:0000313" key="3">
    <source>
        <dbReference type="Proteomes" id="UP000319825"/>
    </source>
</evidence>
<evidence type="ECO:0000256" key="1">
    <source>
        <dbReference type="SAM" id="MobiDB-lite"/>
    </source>
</evidence>
<feature type="region of interest" description="Disordered" evidence="1">
    <location>
        <begin position="1"/>
        <end position="79"/>
    </location>
</feature>
<gene>
    <name evidence="2" type="ORF">JD77_01544</name>
</gene>
<comment type="caution">
    <text evidence="2">The sequence shown here is derived from an EMBL/GenBank/DDBJ whole genome shotgun (WGS) entry which is preliminary data.</text>
</comment>
<organism evidence="2 3">
    <name type="scientific">Micromonospora olivasterospora</name>
    <dbReference type="NCBI Taxonomy" id="1880"/>
    <lineage>
        <taxon>Bacteria</taxon>
        <taxon>Bacillati</taxon>
        <taxon>Actinomycetota</taxon>
        <taxon>Actinomycetes</taxon>
        <taxon>Micromonosporales</taxon>
        <taxon>Micromonosporaceae</taxon>
        <taxon>Micromonospora</taxon>
    </lineage>
</organism>
<evidence type="ECO:0000313" key="2">
    <source>
        <dbReference type="EMBL" id="TWH66590.1"/>
    </source>
</evidence>
<sequence>MNSGSVGPPGAYGGTGSAADQVGWGTAGGARSSMEGASKYAGPGRPGAGKAVGPAVAGLRGAGGTGLPRGVPGPATEPAAPWWTTRALLSAPAAGACPVTGPGSAWAGPVPVADLSVTAGRAPAPVGSSSARAVLASVRRWPASACPGLAAARMALASVRS</sequence>
<name>A0A562I6E2_MICOL</name>
<reference evidence="2 3" key="1">
    <citation type="submission" date="2019-07" db="EMBL/GenBank/DDBJ databases">
        <title>R&amp;d 2014.</title>
        <authorList>
            <person name="Klenk H.-P."/>
        </authorList>
    </citation>
    <scope>NUCLEOTIDE SEQUENCE [LARGE SCALE GENOMIC DNA]</scope>
    <source>
        <strain evidence="2 3">DSM 43868</strain>
    </source>
</reference>
<dbReference type="AlphaFoldDB" id="A0A562I6E2"/>
<dbReference type="EMBL" id="VLKE01000001">
    <property type="protein sequence ID" value="TWH66590.1"/>
    <property type="molecule type" value="Genomic_DNA"/>
</dbReference>
<dbReference type="RefSeq" id="WP_145773660.1">
    <property type="nucleotide sequence ID" value="NZ_VLKE01000001.1"/>
</dbReference>
<proteinExistence type="predicted"/>
<feature type="compositionally biased region" description="Low complexity" evidence="1">
    <location>
        <begin position="48"/>
        <end position="58"/>
    </location>
</feature>